<feature type="transmembrane region" description="Helical" evidence="1">
    <location>
        <begin position="222"/>
        <end position="243"/>
    </location>
</feature>
<keyword evidence="1" id="KW-1133">Transmembrane helix</keyword>
<dbReference type="STRING" id="755172.HMPREF1863_00446"/>
<proteinExistence type="predicted"/>
<accession>A0A134AJB4</accession>
<evidence type="ECO:0000256" key="1">
    <source>
        <dbReference type="SAM" id="Phobius"/>
    </source>
</evidence>
<feature type="transmembrane region" description="Helical" evidence="1">
    <location>
        <begin position="41"/>
        <end position="59"/>
    </location>
</feature>
<dbReference type="OrthoDB" id="1696085at2"/>
<protein>
    <submittedName>
        <fullName evidence="2">Uncharacterized protein</fullName>
    </submittedName>
</protein>
<feature type="transmembrane region" description="Helical" evidence="1">
    <location>
        <begin position="80"/>
        <end position="101"/>
    </location>
</feature>
<comment type="caution">
    <text evidence="2">The sequence shown here is derived from an EMBL/GenBank/DDBJ whole genome shotgun (WGS) entry which is preliminary data.</text>
</comment>
<evidence type="ECO:0000313" key="3">
    <source>
        <dbReference type="Proteomes" id="UP000070442"/>
    </source>
</evidence>
<dbReference type="EMBL" id="LSDG01000014">
    <property type="protein sequence ID" value="KXB67745.1"/>
    <property type="molecule type" value="Genomic_DNA"/>
</dbReference>
<dbReference type="RefSeq" id="WP_068366944.1">
    <property type="nucleotide sequence ID" value="NZ_CAMYBE010000035.1"/>
</dbReference>
<dbReference type="Proteomes" id="UP000070442">
    <property type="component" value="Unassembled WGS sequence"/>
</dbReference>
<name>A0A134AJB4_9FIRM</name>
<dbReference type="AlphaFoldDB" id="A0A134AJB4"/>
<sequence length="256" mass="28763">MSKLLSYYLKRDKWILLAMAILPLLASVVLTYEIGPVINFMAIYVTFIVATLMLCYRDYKRFYGEYSSFFSGLPLTGKEIVGGRVIWFILVNLWQLVIILVKGIEVYLRMLRDISVSTEVKTELIPYLQQVPPSVYVIGVLLIFTSIIMGACSWVFVVSVGSEKIFRRYGIGGPILLYIALQFVYGIGSSLFVDFLSGHFLDYYKGSGAVNPDAAIASVTRMVHVIGGAYLVIMAIVSVILYLRSVYSHERKLSAQ</sequence>
<dbReference type="PATRIC" id="fig|755172.3.peg.427"/>
<gene>
    <name evidence="2" type="ORF">HMPREF1863_00446</name>
</gene>
<keyword evidence="1" id="KW-0812">Transmembrane</keyword>
<reference evidence="3" key="1">
    <citation type="submission" date="2016-01" db="EMBL/GenBank/DDBJ databases">
        <authorList>
            <person name="Mitreva M."/>
            <person name="Pepin K.H."/>
            <person name="Mihindukulasuriya K.A."/>
            <person name="Fulton R."/>
            <person name="Fronick C."/>
            <person name="O'Laughlin M."/>
            <person name="Miner T."/>
            <person name="Herter B."/>
            <person name="Rosa B.A."/>
            <person name="Cordes M."/>
            <person name="Tomlinson C."/>
            <person name="Wollam A."/>
            <person name="Palsikar V.B."/>
            <person name="Mardis E.R."/>
            <person name="Wilson R.K."/>
        </authorList>
    </citation>
    <scope>NUCLEOTIDE SEQUENCE [LARGE SCALE GENOMIC DNA]</scope>
    <source>
        <strain evidence="3">DNF00729</strain>
    </source>
</reference>
<organism evidence="2 3">
    <name type="scientific">Aedoeadaptatus coxii</name>
    <dbReference type="NCBI Taxonomy" id="755172"/>
    <lineage>
        <taxon>Bacteria</taxon>
        <taxon>Bacillati</taxon>
        <taxon>Bacillota</taxon>
        <taxon>Tissierellia</taxon>
        <taxon>Tissierellales</taxon>
        <taxon>Peptoniphilaceae</taxon>
        <taxon>Aedoeadaptatus</taxon>
    </lineage>
</organism>
<feature type="transmembrane region" description="Helical" evidence="1">
    <location>
        <begin position="169"/>
        <end position="193"/>
    </location>
</feature>
<evidence type="ECO:0000313" key="2">
    <source>
        <dbReference type="EMBL" id="KXB67745.1"/>
    </source>
</evidence>
<keyword evidence="3" id="KW-1185">Reference proteome</keyword>
<feature type="transmembrane region" description="Helical" evidence="1">
    <location>
        <begin position="135"/>
        <end position="157"/>
    </location>
</feature>
<keyword evidence="1" id="KW-0472">Membrane</keyword>